<organism evidence="1 2">
    <name type="scientific">Burkholderia singularis</name>
    <dbReference type="NCBI Taxonomy" id="1503053"/>
    <lineage>
        <taxon>Bacteria</taxon>
        <taxon>Pseudomonadati</taxon>
        <taxon>Pseudomonadota</taxon>
        <taxon>Betaproteobacteria</taxon>
        <taxon>Burkholderiales</taxon>
        <taxon>Burkholderiaceae</taxon>
        <taxon>Burkholderia</taxon>
        <taxon>pseudomallei group</taxon>
    </lineage>
</organism>
<gene>
    <name evidence="1" type="ORF">BSIN_2174</name>
</gene>
<dbReference type="RefSeq" id="WP_159935881.1">
    <property type="nucleotide sequence ID" value="NZ_FXAN01000036.1"/>
</dbReference>
<dbReference type="Proteomes" id="UP000198460">
    <property type="component" value="Unassembled WGS sequence"/>
</dbReference>
<evidence type="ECO:0000313" key="2">
    <source>
        <dbReference type="Proteomes" id="UP000198460"/>
    </source>
</evidence>
<name>A0A238H141_9BURK</name>
<reference evidence="1 2" key="1">
    <citation type="submission" date="2017-04" db="EMBL/GenBank/DDBJ databases">
        <authorList>
            <person name="Afonso C.L."/>
            <person name="Miller P.J."/>
            <person name="Scott M.A."/>
            <person name="Spackman E."/>
            <person name="Goraichik I."/>
            <person name="Dimitrov K.M."/>
            <person name="Suarez D.L."/>
            <person name="Swayne D.E."/>
        </authorList>
    </citation>
    <scope>NUCLEOTIDE SEQUENCE [LARGE SCALE GENOMIC DNA]</scope>
    <source>
        <strain evidence="1">LMG 28154</strain>
    </source>
</reference>
<evidence type="ECO:0000313" key="1">
    <source>
        <dbReference type="EMBL" id="SMF98958.1"/>
    </source>
</evidence>
<dbReference type="AlphaFoldDB" id="A0A238H141"/>
<sequence length="53" mass="5796">MSAARLAVPKGMKTESGRISDGTITYYDRSGQNRASILAAEMLQALQNTRAMY</sequence>
<proteinExistence type="predicted"/>
<dbReference type="EMBL" id="FXAN01000036">
    <property type="protein sequence ID" value="SMF98958.1"/>
    <property type="molecule type" value="Genomic_DNA"/>
</dbReference>
<accession>A0A238H141</accession>
<protein>
    <submittedName>
        <fullName evidence="1">Uncharacterized protein</fullName>
    </submittedName>
</protein>